<accession>A0AAE0TBP5</accession>
<dbReference type="Proteomes" id="UP001195483">
    <property type="component" value="Unassembled WGS sequence"/>
</dbReference>
<gene>
    <name evidence="2" type="ORF">CHS0354_035709</name>
</gene>
<protein>
    <submittedName>
        <fullName evidence="2">Uncharacterized protein</fullName>
    </submittedName>
</protein>
<feature type="region of interest" description="Disordered" evidence="1">
    <location>
        <begin position="1"/>
        <end position="21"/>
    </location>
</feature>
<feature type="non-terminal residue" evidence="2">
    <location>
        <position position="79"/>
    </location>
</feature>
<proteinExistence type="predicted"/>
<reference evidence="2" key="1">
    <citation type="journal article" date="2021" name="Genome Biol. Evol.">
        <title>A High-Quality Reference Genome for a Parasitic Bivalve with Doubly Uniparental Inheritance (Bivalvia: Unionida).</title>
        <authorList>
            <person name="Smith C.H."/>
        </authorList>
    </citation>
    <scope>NUCLEOTIDE SEQUENCE</scope>
    <source>
        <strain evidence="2">CHS0354</strain>
    </source>
</reference>
<dbReference type="AlphaFoldDB" id="A0AAE0TBP5"/>
<comment type="caution">
    <text evidence="2">The sequence shown here is derived from an EMBL/GenBank/DDBJ whole genome shotgun (WGS) entry which is preliminary data.</text>
</comment>
<organism evidence="2 3">
    <name type="scientific">Potamilus streckersoni</name>
    <dbReference type="NCBI Taxonomy" id="2493646"/>
    <lineage>
        <taxon>Eukaryota</taxon>
        <taxon>Metazoa</taxon>
        <taxon>Spiralia</taxon>
        <taxon>Lophotrochozoa</taxon>
        <taxon>Mollusca</taxon>
        <taxon>Bivalvia</taxon>
        <taxon>Autobranchia</taxon>
        <taxon>Heteroconchia</taxon>
        <taxon>Palaeoheterodonta</taxon>
        <taxon>Unionida</taxon>
        <taxon>Unionoidea</taxon>
        <taxon>Unionidae</taxon>
        <taxon>Ambleminae</taxon>
        <taxon>Lampsilini</taxon>
        <taxon>Potamilus</taxon>
    </lineage>
</organism>
<evidence type="ECO:0000313" key="3">
    <source>
        <dbReference type="Proteomes" id="UP001195483"/>
    </source>
</evidence>
<keyword evidence="3" id="KW-1185">Reference proteome</keyword>
<reference evidence="2" key="3">
    <citation type="submission" date="2023-05" db="EMBL/GenBank/DDBJ databases">
        <authorList>
            <person name="Smith C.H."/>
        </authorList>
    </citation>
    <scope>NUCLEOTIDE SEQUENCE</scope>
    <source>
        <strain evidence="2">CHS0354</strain>
        <tissue evidence="2">Mantle</tissue>
    </source>
</reference>
<reference evidence="2" key="2">
    <citation type="journal article" date="2021" name="Genome Biol. Evol.">
        <title>Developing a high-quality reference genome for a parasitic bivalve with doubly uniparental inheritance (Bivalvia: Unionida).</title>
        <authorList>
            <person name="Smith C.H."/>
        </authorList>
    </citation>
    <scope>NUCLEOTIDE SEQUENCE</scope>
    <source>
        <strain evidence="2">CHS0354</strain>
        <tissue evidence="2">Mantle</tissue>
    </source>
</reference>
<evidence type="ECO:0000256" key="1">
    <source>
        <dbReference type="SAM" id="MobiDB-lite"/>
    </source>
</evidence>
<name>A0AAE0TBP5_9BIVA</name>
<evidence type="ECO:0000313" key="2">
    <source>
        <dbReference type="EMBL" id="KAK3607371.1"/>
    </source>
</evidence>
<sequence>MSAFTFSGPPSVRGSKLRSSDLESNTCESTLSASRGVELTRNWTSRSTFTCFLCLSSIGDKGDKSCQRTDCVKGVSIKE</sequence>
<dbReference type="EMBL" id="JAEAOA010002083">
    <property type="protein sequence ID" value="KAK3607371.1"/>
    <property type="molecule type" value="Genomic_DNA"/>
</dbReference>